<dbReference type="PANTHER" id="PTHR40275:SF1">
    <property type="entry name" value="SSL7038 PROTEIN"/>
    <property type="match status" value="1"/>
</dbReference>
<dbReference type="Proteomes" id="UP000002334">
    <property type="component" value="Chromosome"/>
</dbReference>
<organism evidence="1 2">
    <name type="scientific">Hamiltonella defensa subsp. Acyrthosiphon pisum (strain 5AT)</name>
    <dbReference type="NCBI Taxonomy" id="572265"/>
    <lineage>
        <taxon>Bacteria</taxon>
        <taxon>Pseudomonadati</taxon>
        <taxon>Pseudomonadota</taxon>
        <taxon>Gammaproteobacteria</taxon>
        <taxon>Enterobacterales</taxon>
        <taxon>Enterobacteriaceae</taxon>
        <taxon>aphid secondary symbionts</taxon>
        <taxon>Candidatus Williamhamiltonella</taxon>
    </lineage>
</organism>
<gene>
    <name evidence="1" type="ordered locus">HDEF_1182</name>
</gene>
<name>C4K5J9_HAMD5</name>
<keyword evidence="2" id="KW-1185">Reference proteome</keyword>
<evidence type="ECO:0000313" key="2">
    <source>
        <dbReference type="Proteomes" id="UP000002334"/>
    </source>
</evidence>
<dbReference type="InterPro" id="IPR014057">
    <property type="entry name" value="HI1420"/>
</dbReference>
<dbReference type="HOGENOM" id="CLU_137365_3_0_6"/>
<evidence type="ECO:0000313" key="1">
    <source>
        <dbReference type="EMBL" id="ACQ67842.1"/>
    </source>
</evidence>
<dbReference type="PANTHER" id="PTHR40275">
    <property type="entry name" value="SSL7038 PROTEIN"/>
    <property type="match status" value="1"/>
</dbReference>
<proteinExistence type="predicted"/>
<dbReference type="AlphaFoldDB" id="C4K5J9"/>
<sequence length="82" mass="9604">MPIFISFFLFELDEEGRQEAFLMALCHIVEPRGGMTVIADKADVYRRKKFYRTLFERGNLILKTMRQVLHAAGFHFSNMISC</sequence>
<protein>
    <submittedName>
        <fullName evidence="1">Addiction module antitoxin</fullName>
    </submittedName>
</protein>
<dbReference type="KEGG" id="hde:HDEF_1182"/>
<dbReference type="eggNOG" id="COG3636">
    <property type="taxonomic scope" value="Bacteria"/>
</dbReference>
<dbReference type="Pfam" id="PF21716">
    <property type="entry name" value="dnstrm_HI1420"/>
    <property type="match status" value="1"/>
</dbReference>
<dbReference type="EMBL" id="CP001277">
    <property type="protein sequence ID" value="ACQ67842.1"/>
    <property type="molecule type" value="Genomic_DNA"/>
</dbReference>
<accession>C4K5J9</accession>
<reference evidence="1 2" key="1">
    <citation type="journal article" date="2009" name="Proc. Natl. Acad. Sci. U.S.A.">
        <title>Hamiltonella defensa, genome evolution of protective bacterial endosymbiont from pathogenic ancestors.</title>
        <authorList>
            <person name="Degnan P.H."/>
            <person name="Yu Y."/>
            <person name="Sisneros N."/>
            <person name="Wing R.A."/>
            <person name="Moran N.A."/>
        </authorList>
    </citation>
    <scope>NUCLEOTIDE SEQUENCE [LARGE SCALE GENOMIC DNA]</scope>
    <source>
        <strain evidence="2">5AT</strain>
    </source>
</reference>